<protein>
    <submittedName>
        <fullName evidence="11">Claudin-10</fullName>
    </submittedName>
</protein>
<dbReference type="PROSITE" id="PS00295">
    <property type="entry name" value="ARRESTINS"/>
    <property type="match status" value="1"/>
</dbReference>
<dbReference type="InterPro" id="IPR017974">
    <property type="entry name" value="Claudin_CS"/>
</dbReference>
<dbReference type="Gene3D" id="2.60.40.840">
    <property type="match status" value="1"/>
</dbReference>
<dbReference type="GO" id="GO:0005923">
    <property type="term" value="C:bicellular tight junction"/>
    <property type="evidence" value="ECO:0007669"/>
    <property type="project" value="UniProtKB-SubCell"/>
</dbReference>
<name>A0AA47NLA3_MERPO</name>
<dbReference type="InterPro" id="IPR004031">
    <property type="entry name" value="PMP22/EMP/MP20/Claudin"/>
</dbReference>
<dbReference type="GO" id="GO:0005198">
    <property type="term" value="F:structural molecule activity"/>
    <property type="evidence" value="ECO:0007669"/>
    <property type="project" value="InterPro"/>
</dbReference>
<dbReference type="InterPro" id="IPR014756">
    <property type="entry name" value="Ig_E-set"/>
</dbReference>
<dbReference type="InterPro" id="IPR014753">
    <property type="entry name" value="Arrestin_N"/>
</dbReference>
<dbReference type="AlphaFoldDB" id="A0AA47NLA3"/>
<evidence type="ECO:0000256" key="5">
    <source>
        <dbReference type="ARBA" id="ARBA00022475"/>
    </source>
</evidence>
<feature type="transmembrane region" description="Helical" evidence="10">
    <location>
        <begin position="66"/>
        <end position="86"/>
    </location>
</feature>
<keyword evidence="7" id="KW-0965">Cell junction</keyword>
<gene>
    <name evidence="11" type="primary">Cldn10</name>
    <name evidence="11" type="ORF">N1851_034566</name>
</gene>
<comment type="caution">
    <text evidence="11">The sequence shown here is derived from an EMBL/GenBank/DDBJ whole genome shotgun (WGS) entry which is preliminary data.</text>
</comment>
<dbReference type="EMBL" id="JAOPHQ010006633">
    <property type="protein sequence ID" value="KAK0130771.1"/>
    <property type="molecule type" value="Genomic_DNA"/>
</dbReference>
<dbReference type="Proteomes" id="UP001174136">
    <property type="component" value="Unassembled WGS sequence"/>
</dbReference>
<feature type="transmembrane region" description="Helical" evidence="10">
    <location>
        <begin position="149"/>
        <end position="169"/>
    </location>
</feature>
<dbReference type="PROSITE" id="PS01346">
    <property type="entry name" value="CLAUDIN"/>
    <property type="match status" value="1"/>
</dbReference>
<dbReference type="GO" id="GO:0007165">
    <property type="term" value="P:signal transduction"/>
    <property type="evidence" value="ECO:0007669"/>
    <property type="project" value="InterPro"/>
</dbReference>
<dbReference type="PANTHER" id="PTHR12002">
    <property type="entry name" value="CLAUDIN"/>
    <property type="match status" value="1"/>
</dbReference>
<keyword evidence="12" id="KW-1185">Reference proteome</keyword>
<evidence type="ECO:0000256" key="4">
    <source>
        <dbReference type="ARBA" id="ARBA00022427"/>
    </source>
</evidence>
<evidence type="ECO:0000256" key="1">
    <source>
        <dbReference type="ARBA" id="ARBA00004435"/>
    </source>
</evidence>
<evidence type="ECO:0000256" key="2">
    <source>
        <dbReference type="ARBA" id="ARBA00004651"/>
    </source>
</evidence>
<keyword evidence="8 10" id="KW-1133">Transmembrane helix</keyword>
<dbReference type="GO" id="GO:0005886">
    <property type="term" value="C:plasma membrane"/>
    <property type="evidence" value="ECO:0007669"/>
    <property type="project" value="UniProtKB-SubCell"/>
</dbReference>
<keyword evidence="5" id="KW-1003">Cell membrane</keyword>
<dbReference type="InterPro" id="IPR017864">
    <property type="entry name" value="Arrestin_CS"/>
</dbReference>
<evidence type="ECO:0000256" key="9">
    <source>
        <dbReference type="ARBA" id="ARBA00023136"/>
    </source>
</evidence>
<dbReference type="Gene3D" id="1.20.140.150">
    <property type="match status" value="1"/>
</dbReference>
<comment type="subcellular location">
    <subcellularLocation>
        <location evidence="1">Cell junction</location>
        <location evidence="1">Tight junction</location>
    </subcellularLocation>
    <subcellularLocation>
        <location evidence="2">Cell membrane</location>
        <topology evidence="2">Multi-pass membrane protein</topology>
    </subcellularLocation>
</comment>
<evidence type="ECO:0000256" key="10">
    <source>
        <dbReference type="SAM" id="Phobius"/>
    </source>
</evidence>
<proteinExistence type="inferred from homology"/>
<sequence>MSTAIEATGFVLCIISWLITGAALGNDYWKYENLWHTCTETSTGIAQCQDFESLLGLAGYVQACRGLMIVALLLGLSCLVVALLGIKCIKIGSASDQAKIKMAAAGGIMSGLAGVCTLVAVSWYAHMIVEDFYDPFTGGIKFELGAGLYMGWAGAFLAVLGGGMLCCACKRATPADKPRVSSQPSSVILPCNFQHTELTANMSTKSVIFKKVATDKSVTVYMGKRDFVDRVDSVDPVAFVTLSCVFRYGRDDMDVLGIAFKRELFLSTRQVYPPLLDREQGVHTKLQGKLMHKLGDNAYPFFFEVREDTTINLSGS</sequence>
<dbReference type="SUPFAM" id="SSF81296">
    <property type="entry name" value="E set domains"/>
    <property type="match status" value="1"/>
</dbReference>
<organism evidence="11 12">
    <name type="scientific">Merluccius polli</name>
    <name type="common">Benguela hake</name>
    <name type="synonym">Merluccius cadenati</name>
    <dbReference type="NCBI Taxonomy" id="89951"/>
    <lineage>
        <taxon>Eukaryota</taxon>
        <taxon>Metazoa</taxon>
        <taxon>Chordata</taxon>
        <taxon>Craniata</taxon>
        <taxon>Vertebrata</taxon>
        <taxon>Euteleostomi</taxon>
        <taxon>Actinopterygii</taxon>
        <taxon>Neopterygii</taxon>
        <taxon>Teleostei</taxon>
        <taxon>Neoteleostei</taxon>
        <taxon>Acanthomorphata</taxon>
        <taxon>Zeiogadaria</taxon>
        <taxon>Gadariae</taxon>
        <taxon>Gadiformes</taxon>
        <taxon>Gadoidei</taxon>
        <taxon>Merlucciidae</taxon>
        <taxon>Merluccius</taxon>
    </lineage>
</organism>
<dbReference type="Pfam" id="PF00822">
    <property type="entry name" value="PMP22_Claudin"/>
    <property type="match status" value="1"/>
</dbReference>
<keyword evidence="6 10" id="KW-0812">Transmembrane</keyword>
<dbReference type="InterPro" id="IPR006187">
    <property type="entry name" value="Claudin"/>
</dbReference>
<evidence type="ECO:0000256" key="8">
    <source>
        <dbReference type="ARBA" id="ARBA00022989"/>
    </source>
</evidence>
<dbReference type="PRINTS" id="PR01077">
    <property type="entry name" value="CLAUDIN"/>
</dbReference>
<comment type="similarity">
    <text evidence="3">Belongs to the claudin family.</text>
</comment>
<evidence type="ECO:0000256" key="7">
    <source>
        <dbReference type="ARBA" id="ARBA00022949"/>
    </source>
</evidence>
<feature type="transmembrane region" description="Helical" evidence="10">
    <location>
        <begin position="7"/>
        <end position="25"/>
    </location>
</feature>
<feature type="transmembrane region" description="Helical" evidence="10">
    <location>
        <begin position="107"/>
        <end position="129"/>
    </location>
</feature>
<keyword evidence="9 10" id="KW-0472">Membrane</keyword>
<evidence type="ECO:0000256" key="6">
    <source>
        <dbReference type="ARBA" id="ARBA00022692"/>
    </source>
</evidence>
<evidence type="ECO:0000313" key="12">
    <source>
        <dbReference type="Proteomes" id="UP001174136"/>
    </source>
</evidence>
<evidence type="ECO:0000313" key="11">
    <source>
        <dbReference type="EMBL" id="KAK0130771.1"/>
    </source>
</evidence>
<reference evidence="11" key="1">
    <citation type="journal article" date="2023" name="Front. Mar. Sci.">
        <title>A new Merluccius polli reference genome to investigate the effects of global change in West African waters.</title>
        <authorList>
            <person name="Mateo J.L."/>
            <person name="Blanco-Fernandez C."/>
            <person name="Garcia-Vazquez E."/>
            <person name="Machado-Schiaffino G."/>
        </authorList>
    </citation>
    <scope>NUCLEOTIDE SEQUENCE</scope>
    <source>
        <strain evidence="11">C29</strain>
        <tissue evidence="11">Fin</tissue>
    </source>
</reference>
<accession>A0AA47NLA3</accession>
<keyword evidence="4" id="KW-0796">Tight junction</keyword>
<evidence type="ECO:0000256" key="3">
    <source>
        <dbReference type="ARBA" id="ARBA00008295"/>
    </source>
</evidence>
<dbReference type="GO" id="GO:0007399">
    <property type="term" value="P:nervous system development"/>
    <property type="evidence" value="ECO:0007669"/>
    <property type="project" value="UniProtKB-ARBA"/>
</dbReference>